<feature type="chain" id="PRO_5039522168" evidence="1">
    <location>
        <begin position="22"/>
        <end position="568"/>
    </location>
</feature>
<feature type="signal peptide" evidence="1">
    <location>
        <begin position="1"/>
        <end position="21"/>
    </location>
</feature>
<dbReference type="PANTHER" id="PTHR46333:SF2">
    <property type="entry name" value="CYTOKINESIS PROTEIN 3"/>
    <property type="match status" value="1"/>
</dbReference>
<gene>
    <name evidence="3" type="ORF">KHA91_04470</name>
</gene>
<feature type="domain" description="Transglutaminase-like" evidence="2">
    <location>
        <begin position="471"/>
        <end position="531"/>
    </location>
</feature>
<dbReference type="PROSITE" id="PS51257">
    <property type="entry name" value="PROKAR_LIPOPROTEIN"/>
    <property type="match status" value="1"/>
</dbReference>
<dbReference type="SUPFAM" id="SSF54001">
    <property type="entry name" value="Cysteine proteinases"/>
    <property type="match status" value="1"/>
</dbReference>
<evidence type="ECO:0000256" key="1">
    <source>
        <dbReference type="SAM" id="SignalP"/>
    </source>
</evidence>
<dbReference type="SMART" id="SM00460">
    <property type="entry name" value="TGc"/>
    <property type="match status" value="1"/>
</dbReference>
<reference evidence="3 4" key="1">
    <citation type="submission" date="2021-05" db="EMBL/GenBank/DDBJ databases">
        <title>Novel Bacillus species.</title>
        <authorList>
            <person name="Liu G."/>
        </authorList>
    </citation>
    <scope>NUCLEOTIDE SEQUENCE [LARGE SCALE GENOMIC DNA]</scope>
    <source>
        <strain evidence="3 4">FJAT-49682</strain>
    </source>
</reference>
<dbReference type="GO" id="GO:0005737">
    <property type="term" value="C:cytoplasm"/>
    <property type="evidence" value="ECO:0007669"/>
    <property type="project" value="TreeGrafter"/>
</dbReference>
<name>A0A942ULL7_9BACI</name>
<dbReference type="PANTHER" id="PTHR46333">
    <property type="entry name" value="CYTOKINESIS PROTEIN 3"/>
    <property type="match status" value="1"/>
</dbReference>
<dbReference type="InterPro" id="IPR002931">
    <property type="entry name" value="Transglutaminase-like"/>
</dbReference>
<dbReference type="InterPro" id="IPR038765">
    <property type="entry name" value="Papain-like_cys_pep_sf"/>
</dbReference>
<dbReference type="Gene3D" id="3.10.620.30">
    <property type="match status" value="1"/>
</dbReference>
<dbReference type="Pfam" id="PF01841">
    <property type="entry name" value="Transglut_core"/>
    <property type="match status" value="1"/>
</dbReference>
<evidence type="ECO:0000313" key="3">
    <source>
        <dbReference type="EMBL" id="MBS4222007.1"/>
    </source>
</evidence>
<keyword evidence="4" id="KW-1185">Reference proteome</keyword>
<evidence type="ECO:0000313" key="4">
    <source>
        <dbReference type="Proteomes" id="UP000676456"/>
    </source>
</evidence>
<accession>A0A942ULL7</accession>
<keyword evidence="1" id="KW-0732">Signal</keyword>
<evidence type="ECO:0000259" key="2">
    <source>
        <dbReference type="SMART" id="SM00460"/>
    </source>
</evidence>
<dbReference type="AlphaFoldDB" id="A0A942ULL7"/>
<organism evidence="3 4">
    <name type="scientific">Lederbergia citrea</name>
    <dbReference type="NCBI Taxonomy" id="2833581"/>
    <lineage>
        <taxon>Bacteria</taxon>
        <taxon>Bacillati</taxon>
        <taxon>Bacillota</taxon>
        <taxon>Bacilli</taxon>
        <taxon>Bacillales</taxon>
        <taxon>Bacillaceae</taxon>
        <taxon>Lederbergia</taxon>
    </lineage>
</organism>
<dbReference type="InterPro" id="IPR052557">
    <property type="entry name" value="CAP/Cytokinesis_protein"/>
</dbReference>
<dbReference type="RefSeq" id="WP_213096983.1">
    <property type="nucleotide sequence ID" value="NZ_JAGYPN010000001.1"/>
</dbReference>
<comment type="caution">
    <text evidence="3">The sequence shown here is derived from an EMBL/GenBank/DDBJ whole genome shotgun (WGS) entry which is preliminary data.</text>
</comment>
<proteinExistence type="predicted"/>
<sequence>MKKWQLLTAITFLILTGTACSTGTTISSAKPQQSKQIQKETDPFTKLAEETNKELKLVPLELTGYADIIGATLLQPVHQSFAVNHEFTVSGKIDKHEQLLGNFVWIKMKQVDTNEPNDTFEYYVPIEDGSFEQVIHFFNGAGNYSITILLPSTEQENFFSELANFEVINVNKTIERDITYTPNGHDSGLVIHEPSSGMLEANELIPISGEIKKSAENQTVMLQLKKENDSWQHVLPVTDGIFSYNLPLFFGEGIHEVQIYVPDKELENRYQYGSSFLVNNVATKRMEPIEFHRGYEERGIQLESPKYGGDQANLTYKISGKINPNAPSAKEMTHMYIKTTKGQDEALDIIPIQNFAFDDEIYLRFGPGDYEMTINIPEINQENTAYFSFHSVASLTVTNTANEDKRDLLPSRGIQSEAPEIIALANEITKDKKTNRDKAKAIYDYTAKNIAYDVKKFKNNDFNWDDGALKTIQSKMGVCQDYAYLATALLRASGIEARLIGGKAGTGAFKENHAWVEANIDGDWLVMDPTWGAGFVDDDKFVAKYTDKYFDPNEKEFNETHIREKPEY</sequence>
<protein>
    <submittedName>
        <fullName evidence="3">Transglutaminase domain-containing protein</fullName>
    </submittedName>
</protein>
<dbReference type="EMBL" id="JAGYPN010000001">
    <property type="protein sequence ID" value="MBS4222007.1"/>
    <property type="molecule type" value="Genomic_DNA"/>
</dbReference>
<dbReference type="Proteomes" id="UP000676456">
    <property type="component" value="Unassembled WGS sequence"/>
</dbReference>